<evidence type="ECO:0000313" key="4">
    <source>
        <dbReference type="EMBL" id="CCG04295.1"/>
    </source>
</evidence>
<dbReference type="GO" id="GO:0046872">
    <property type="term" value="F:metal ion binding"/>
    <property type="evidence" value="ECO:0007669"/>
    <property type="project" value="UniProtKB-KW"/>
</dbReference>
<proteinExistence type="inferred from homology"/>
<comment type="similarity">
    <text evidence="1">Belongs to the FAH family.</text>
</comment>
<sequence>MRITSLAGRLQLVTGSGMVDVESESEGRFGPDPQSVFPRWSEFRSWAGEHGAASGDATASLPENPDLAAPVPRPAQVFAVGLNYQAHVSEAGRDRPDAPVTFTKFPSCLTGPYTTIALPGERVDWEVELVVVMGETVRNGRLEDAWGQVAGLMVGQDLSEREVQLRPPTPQFSLGKSFPQFGPTGPVLVTPDEFSDPDDLAISCAVNGEEVQSAKTSQMIFSVPEVIVALSAIVTLLPGDLIFTGTPSGVGNARKPPKYLTPGDELTSYIENIGTMRHTFTR</sequence>
<dbReference type="eggNOG" id="COG0179">
    <property type="taxonomic scope" value="Bacteria"/>
</dbReference>
<dbReference type="KEGG" id="bsd:BLASA_3428"/>
<dbReference type="Proteomes" id="UP000007517">
    <property type="component" value="Chromosome"/>
</dbReference>
<accession>H6RSZ2</accession>
<evidence type="ECO:0000259" key="3">
    <source>
        <dbReference type="Pfam" id="PF01557"/>
    </source>
</evidence>
<dbReference type="OrthoDB" id="9805307at2"/>
<dbReference type="STRING" id="1146883.BLASA_3428"/>
<dbReference type="Pfam" id="PF01557">
    <property type="entry name" value="FAA_hydrolase"/>
    <property type="match status" value="1"/>
</dbReference>
<keyword evidence="5" id="KW-1185">Reference proteome</keyword>
<keyword evidence="2" id="KW-0479">Metal-binding</keyword>
<evidence type="ECO:0000313" key="5">
    <source>
        <dbReference type="Proteomes" id="UP000007517"/>
    </source>
</evidence>
<dbReference type="HOGENOM" id="CLU_028458_3_0_11"/>
<dbReference type="PANTHER" id="PTHR42796:SF4">
    <property type="entry name" value="FUMARYLACETOACETATE HYDROLASE DOMAIN-CONTAINING PROTEIN 2A"/>
    <property type="match status" value="1"/>
</dbReference>
<evidence type="ECO:0000256" key="1">
    <source>
        <dbReference type="ARBA" id="ARBA00010211"/>
    </source>
</evidence>
<dbReference type="SUPFAM" id="SSF56529">
    <property type="entry name" value="FAH"/>
    <property type="match status" value="1"/>
</dbReference>
<protein>
    <submittedName>
        <fullName evidence="4">Putative catabolic enzyme</fullName>
    </submittedName>
</protein>
<dbReference type="InterPro" id="IPR036663">
    <property type="entry name" value="Fumarylacetoacetase_C_sf"/>
</dbReference>
<organism evidence="4 5">
    <name type="scientific">Blastococcus saxobsidens (strain DD2)</name>
    <dbReference type="NCBI Taxonomy" id="1146883"/>
    <lineage>
        <taxon>Bacteria</taxon>
        <taxon>Bacillati</taxon>
        <taxon>Actinomycetota</taxon>
        <taxon>Actinomycetes</taxon>
        <taxon>Geodermatophilales</taxon>
        <taxon>Geodermatophilaceae</taxon>
        <taxon>Blastococcus</taxon>
    </lineage>
</organism>
<dbReference type="GO" id="GO:0044281">
    <property type="term" value="P:small molecule metabolic process"/>
    <property type="evidence" value="ECO:0007669"/>
    <property type="project" value="UniProtKB-ARBA"/>
</dbReference>
<gene>
    <name evidence="4" type="ordered locus">BLASA_3428</name>
</gene>
<feature type="domain" description="Fumarylacetoacetase-like C-terminal" evidence="3">
    <location>
        <begin position="77"/>
        <end position="280"/>
    </location>
</feature>
<name>H6RSZ2_BLASD</name>
<dbReference type="EMBL" id="FO117623">
    <property type="protein sequence ID" value="CCG04295.1"/>
    <property type="molecule type" value="Genomic_DNA"/>
</dbReference>
<dbReference type="AlphaFoldDB" id="H6RSZ2"/>
<dbReference type="GO" id="GO:0003824">
    <property type="term" value="F:catalytic activity"/>
    <property type="evidence" value="ECO:0007669"/>
    <property type="project" value="InterPro"/>
</dbReference>
<dbReference type="Gene3D" id="3.90.850.10">
    <property type="entry name" value="Fumarylacetoacetase-like, C-terminal domain"/>
    <property type="match status" value="1"/>
</dbReference>
<dbReference type="InterPro" id="IPR011234">
    <property type="entry name" value="Fumarylacetoacetase-like_C"/>
</dbReference>
<dbReference type="PANTHER" id="PTHR42796">
    <property type="entry name" value="FUMARYLACETOACETATE HYDROLASE DOMAIN-CONTAINING PROTEIN 2A-RELATED"/>
    <property type="match status" value="1"/>
</dbReference>
<evidence type="ECO:0000256" key="2">
    <source>
        <dbReference type="ARBA" id="ARBA00022723"/>
    </source>
</evidence>
<dbReference type="InterPro" id="IPR051121">
    <property type="entry name" value="FAH"/>
</dbReference>
<reference evidence="5" key="2">
    <citation type="submission" date="2012-02" db="EMBL/GenBank/DDBJ databases">
        <title>Complete genome sequence of Blastococcus saxobsidens strain DD2.</title>
        <authorList>
            <person name="Genoscope."/>
        </authorList>
    </citation>
    <scope>NUCLEOTIDE SEQUENCE [LARGE SCALE GENOMIC DNA]</scope>
    <source>
        <strain evidence="5">DD2</strain>
    </source>
</reference>
<reference evidence="4 5" key="1">
    <citation type="journal article" date="2012" name="J. Bacteriol.">
        <title>Genome Sequence of Blastococcus saxobsidens DD2, a Stone-Inhabiting Bacterium.</title>
        <authorList>
            <person name="Chouaia B."/>
            <person name="Crotti E."/>
            <person name="Brusetti L."/>
            <person name="Daffonchio D."/>
            <person name="Essoussi I."/>
            <person name="Nouioui I."/>
            <person name="Sbissi I."/>
            <person name="Ghodhbane-Gtari F."/>
            <person name="Gtari M."/>
            <person name="Vacherie B."/>
            <person name="Barbe V."/>
            <person name="Medigue C."/>
            <person name="Gury J."/>
            <person name="Pujic P."/>
            <person name="Normand P."/>
        </authorList>
    </citation>
    <scope>NUCLEOTIDE SEQUENCE [LARGE SCALE GENOMIC DNA]</scope>
    <source>
        <strain evidence="4 5">DD2</strain>
    </source>
</reference>